<dbReference type="GO" id="GO:0032259">
    <property type="term" value="P:methylation"/>
    <property type="evidence" value="ECO:0007669"/>
    <property type="project" value="UniProtKB-KW"/>
</dbReference>
<comment type="similarity">
    <text evidence="1">Belongs to the methyltransferase superfamily.</text>
</comment>
<feature type="domain" description="Methyltransferase type 11" evidence="4">
    <location>
        <begin position="63"/>
        <end position="159"/>
    </location>
</feature>
<evidence type="ECO:0000313" key="5">
    <source>
        <dbReference type="EMBL" id="KAK3339658.1"/>
    </source>
</evidence>
<reference evidence="5" key="2">
    <citation type="submission" date="2023-06" db="EMBL/GenBank/DDBJ databases">
        <authorList>
            <consortium name="Lawrence Berkeley National Laboratory"/>
            <person name="Haridas S."/>
            <person name="Hensen N."/>
            <person name="Bonometti L."/>
            <person name="Westerberg I."/>
            <person name="Brannstrom I.O."/>
            <person name="Guillou S."/>
            <person name="Cros-Aarteil S."/>
            <person name="Calhoun S."/>
            <person name="Kuo A."/>
            <person name="Mondo S."/>
            <person name="Pangilinan J."/>
            <person name="Riley R."/>
            <person name="Labutti K."/>
            <person name="Andreopoulos B."/>
            <person name="Lipzen A."/>
            <person name="Chen C."/>
            <person name="Yanf M."/>
            <person name="Daum C."/>
            <person name="Ng V."/>
            <person name="Clum A."/>
            <person name="Steindorff A."/>
            <person name="Ohm R."/>
            <person name="Martin F."/>
            <person name="Silar P."/>
            <person name="Natvig D."/>
            <person name="Lalanne C."/>
            <person name="Gautier V."/>
            <person name="Ament-Velasquez S.L."/>
            <person name="Kruys A."/>
            <person name="Hutchinson M.I."/>
            <person name="Powell A.J."/>
            <person name="Barry K."/>
            <person name="Miller A.N."/>
            <person name="Grigoriev I.V."/>
            <person name="Debuchy R."/>
            <person name="Gladieux P."/>
            <person name="Thoren M.H."/>
            <person name="Johannesson H."/>
        </authorList>
    </citation>
    <scope>NUCLEOTIDE SEQUENCE</scope>
    <source>
        <strain evidence="5">CBS 955.72</strain>
    </source>
</reference>
<comment type="caution">
    <text evidence="5">The sequence shown here is derived from an EMBL/GenBank/DDBJ whole genome shotgun (WGS) entry which is preliminary data.</text>
</comment>
<dbReference type="Proteomes" id="UP001275084">
    <property type="component" value="Unassembled WGS sequence"/>
</dbReference>
<name>A0AAJ0H5J0_9PEZI</name>
<keyword evidence="2 5" id="KW-0489">Methyltransferase</keyword>
<dbReference type="PANTHER" id="PTHR44942">
    <property type="entry name" value="METHYLTRANSF_11 DOMAIN-CONTAINING PROTEIN"/>
    <property type="match status" value="1"/>
</dbReference>
<keyword evidence="3" id="KW-0808">Transferase</keyword>
<keyword evidence="6" id="KW-1185">Reference proteome</keyword>
<accession>A0AAJ0H5J0</accession>
<dbReference type="EMBL" id="JAUIQD010000009">
    <property type="protein sequence ID" value="KAK3339658.1"/>
    <property type="molecule type" value="Genomic_DNA"/>
</dbReference>
<evidence type="ECO:0000256" key="1">
    <source>
        <dbReference type="ARBA" id="ARBA00008361"/>
    </source>
</evidence>
<protein>
    <submittedName>
        <fullName evidence="5">S-adenosyl-L-methionine-dependent methyltransferase</fullName>
    </submittedName>
</protein>
<proteinExistence type="inferred from homology"/>
<dbReference type="InterPro" id="IPR051052">
    <property type="entry name" value="Diverse_substrate_MTase"/>
</dbReference>
<organism evidence="5 6">
    <name type="scientific">Lasiosphaeria hispida</name>
    <dbReference type="NCBI Taxonomy" id="260671"/>
    <lineage>
        <taxon>Eukaryota</taxon>
        <taxon>Fungi</taxon>
        <taxon>Dikarya</taxon>
        <taxon>Ascomycota</taxon>
        <taxon>Pezizomycotina</taxon>
        <taxon>Sordariomycetes</taxon>
        <taxon>Sordariomycetidae</taxon>
        <taxon>Sordariales</taxon>
        <taxon>Lasiosphaeriaceae</taxon>
        <taxon>Lasiosphaeria</taxon>
    </lineage>
</organism>
<gene>
    <name evidence="5" type="ORF">B0T25DRAFT_586261</name>
</gene>
<evidence type="ECO:0000313" key="6">
    <source>
        <dbReference type="Proteomes" id="UP001275084"/>
    </source>
</evidence>
<dbReference type="InterPro" id="IPR013216">
    <property type="entry name" value="Methyltransf_11"/>
</dbReference>
<dbReference type="SUPFAM" id="SSF53335">
    <property type="entry name" value="S-adenosyl-L-methionine-dependent methyltransferases"/>
    <property type="match status" value="1"/>
</dbReference>
<dbReference type="AlphaFoldDB" id="A0AAJ0H5J0"/>
<evidence type="ECO:0000259" key="4">
    <source>
        <dbReference type="Pfam" id="PF08241"/>
    </source>
</evidence>
<evidence type="ECO:0000256" key="3">
    <source>
        <dbReference type="ARBA" id="ARBA00022679"/>
    </source>
</evidence>
<dbReference type="InterPro" id="IPR029063">
    <property type="entry name" value="SAM-dependent_MTases_sf"/>
</dbReference>
<sequence>MATVVEPKTAPTLAKEEPGFSAREGANWSDYLAFRPVYPKSFFNHIYEYHFQKPQAVHSVAHDVGAGCGIVSSSLASRFDKVIVSDPNDGYTALARKLLVEQSGLGSGKFTFLQEGAEKSSAGSGTVDLVTACEMMHWTDTAVAIKEFNRVLKVGGSLAVTYYTVPRIVGNDAAEKIWRAIWLAYAERAQGELYDHAFGIVNSAFQSIGLPEDGWERVKRVYINTGGSLVPFQIDDRLTESRVREDEEAVWVEGDKDWYDVQGLDWLKGYLATWVPRIPESDIQGLWDGLDAALNGKPANLETPLVLIFATKKA</sequence>
<dbReference type="PANTHER" id="PTHR44942:SF4">
    <property type="entry name" value="METHYLTRANSFERASE TYPE 11 DOMAIN-CONTAINING PROTEIN"/>
    <property type="match status" value="1"/>
</dbReference>
<dbReference type="GO" id="GO:0008757">
    <property type="term" value="F:S-adenosylmethionine-dependent methyltransferase activity"/>
    <property type="evidence" value="ECO:0007669"/>
    <property type="project" value="InterPro"/>
</dbReference>
<evidence type="ECO:0000256" key="2">
    <source>
        <dbReference type="ARBA" id="ARBA00022603"/>
    </source>
</evidence>
<reference evidence="5" key="1">
    <citation type="journal article" date="2023" name="Mol. Phylogenet. Evol.">
        <title>Genome-scale phylogeny and comparative genomics of the fungal order Sordariales.</title>
        <authorList>
            <person name="Hensen N."/>
            <person name="Bonometti L."/>
            <person name="Westerberg I."/>
            <person name="Brannstrom I.O."/>
            <person name="Guillou S."/>
            <person name="Cros-Aarteil S."/>
            <person name="Calhoun S."/>
            <person name="Haridas S."/>
            <person name="Kuo A."/>
            <person name="Mondo S."/>
            <person name="Pangilinan J."/>
            <person name="Riley R."/>
            <person name="LaButti K."/>
            <person name="Andreopoulos B."/>
            <person name="Lipzen A."/>
            <person name="Chen C."/>
            <person name="Yan M."/>
            <person name="Daum C."/>
            <person name="Ng V."/>
            <person name="Clum A."/>
            <person name="Steindorff A."/>
            <person name="Ohm R.A."/>
            <person name="Martin F."/>
            <person name="Silar P."/>
            <person name="Natvig D.O."/>
            <person name="Lalanne C."/>
            <person name="Gautier V."/>
            <person name="Ament-Velasquez S.L."/>
            <person name="Kruys A."/>
            <person name="Hutchinson M.I."/>
            <person name="Powell A.J."/>
            <person name="Barry K."/>
            <person name="Miller A.N."/>
            <person name="Grigoriev I.V."/>
            <person name="Debuchy R."/>
            <person name="Gladieux P."/>
            <person name="Hiltunen Thoren M."/>
            <person name="Johannesson H."/>
        </authorList>
    </citation>
    <scope>NUCLEOTIDE SEQUENCE</scope>
    <source>
        <strain evidence="5">CBS 955.72</strain>
    </source>
</reference>
<dbReference type="Gene3D" id="3.40.50.150">
    <property type="entry name" value="Vaccinia Virus protein VP39"/>
    <property type="match status" value="1"/>
</dbReference>
<dbReference type="CDD" id="cd02440">
    <property type="entry name" value="AdoMet_MTases"/>
    <property type="match status" value="1"/>
</dbReference>
<dbReference type="Pfam" id="PF08241">
    <property type="entry name" value="Methyltransf_11"/>
    <property type="match status" value="1"/>
</dbReference>